<reference evidence="1" key="1">
    <citation type="submission" date="2020-09" db="EMBL/GenBank/DDBJ databases">
        <authorList>
            <person name="Kim M.K."/>
        </authorList>
    </citation>
    <scope>NUCLEOTIDE SEQUENCE</scope>
    <source>
        <strain evidence="1">BT704</strain>
    </source>
</reference>
<comment type="caution">
    <text evidence="1">The sequence shown here is derived from an EMBL/GenBank/DDBJ whole genome shotgun (WGS) entry which is preliminary data.</text>
</comment>
<dbReference type="EMBL" id="JACXAA010000034">
    <property type="protein sequence ID" value="MBD2757837.1"/>
    <property type="molecule type" value="Genomic_DNA"/>
</dbReference>
<organism evidence="1 2">
    <name type="scientific">Spirosoma validum</name>
    <dbReference type="NCBI Taxonomy" id="2771355"/>
    <lineage>
        <taxon>Bacteria</taxon>
        <taxon>Pseudomonadati</taxon>
        <taxon>Bacteroidota</taxon>
        <taxon>Cytophagia</taxon>
        <taxon>Cytophagales</taxon>
        <taxon>Cytophagaceae</taxon>
        <taxon>Spirosoma</taxon>
    </lineage>
</organism>
<evidence type="ECO:0000313" key="1">
    <source>
        <dbReference type="EMBL" id="MBD2757837.1"/>
    </source>
</evidence>
<evidence type="ECO:0000313" key="2">
    <source>
        <dbReference type="Proteomes" id="UP000653797"/>
    </source>
</evidence>
<dbReference type="Proteomes" id="UP000653797">
    <property type="component" value="Unassembled WGS sequence"/>
</dbReference>
<gene>
    <name evidence="1" type="ORF">IC230_33560</name>
</gene>
<proteinExistence type="predicted"/>
<sequence length="101" mass="11734">MEAIGVKEVAKQGADFLKNLYEDASDMLVEEVEMDDQQQYWFITFSYLYKKKRDERISTPLNATLESLSTLYPSRERNYKTLKIDAKTGAVLSMKIRELQG</sequence>
<protein>
    <submittedName>
        <fullName evidence="1">Uncharacterized protein</fullName>
    </submittedName>
</protein>
<keyword evidence="2" id="KW-1185">Reference proteome</keyword>
<accession>A0A927GHA8</accession>
<dbReference type="AlphaFoldDB" id="A0A927GHA8"/>
<dbReference type="RefSeq" id="WP_191043457.1">
    <property type="nucleotide sequence ID" value="NZ_JACXAA010000034.1"/>
</dbReference>
<name>A0A927GHA8_9BACT</name>